<feature type="domain" description="S1 motif" evidence="12">
    <location>
        <begin position="468"/>
        <end position="543"/>
    </location>
</feature>
<evidence type="ECO:0000256" key="9">
    <source>
        <dbReference type="ARBA" id="ARBA00073619"/>
    </source>
</evidence>
<comment type="subcellular location">
    <subcellularLocation>
        <location evidence="2">Nucleus</location>
        <location evidence="2">Nucleolus</location>
    </subcellularLocation>
</comment>
<dbReference type="InterPro" id="IPR003107">
    <property type="entry name" value="HAT"/>
</dbReference>
<feature type="domain" description="S1 motif" evidence="12">
    <location>
        <begin position="742"/>
        <end position="816"/>
    </location>
</feature>
<comment type="function">
    <text evidence="1">Component of the cleavage factor IA (CFIA) complex, which is involved in the endonucleolytic cleavage during polyadenylation-dependent pre-mRNA 3'-end formation.</text>
</comment>
<dbReference type="InterPro" id="IPR012340">
    <property type="entry name" value="NA-bd_OB-fold"/>
</dbReference>
<dbReference type="Gene3D" id="2.40.50.140">
    <property type="entry name" value="Nucleic acid-binding proteins"/>
    <property type="match status" value="10"/>
</dbReference>
<keyword evidence="4" id="KW-0698">rRNA processing</keyword>
<dbReference type="InterPro" id="IPR003029">
    <property type="entry name" value="S1_domain"/>
</dbReference>
<evidence type="ECO:0000256" key="11">
    <source>
        <dbReference type="SAM" id="MobiDB-lite"/>
    </source>
</evidence>
<comment type="function">
    <text evidence="8">Involved in the biogenesis of rRNA. Required for the formation of 18S and 5.8S rRNA.</text>
</comment>
<dbReference type="CDD" id="cd05703">
    <property type="entry name" value="S1_Rrp5_repeat_hs12_sc9"/>
    <property type="match status" value="1"/>
</dbReference>
<dbReference type="CDD" id="cd05697">
    <property type="entry name" value="S1_Rrp5_repeat_hs5"/>
    <property type="match status" value="1"/>
</dbReference>
<evidence type="ECO:0000256" key="2">
    <source>
        <dbReference type="ARBA" id="ARBA00004604"/>
    </source>
</evidence>
<dbReference type="SUPFAM" id="SSF48452">
    <property type="entry name" value="TPR-like"/>
    <property type="match status" value="2"/>
</dbReference>
<dbReference type="Pfam" id="PF24685">
    <property type="entry name" value="OB_RRP5_4th"/>
    <property type="match status" value="1"/>
</dbReference>
<gene>
    <name evidence="13" type="ORF">BDY21DRAFT_374961</name>
</gene>
<feature type="domain" description="S1 motif" evidence="12">
    <location>
        <begin position="838"/>
        <end position="907"/>
    </location>
</feature>
<reference evidence="13" key="1">
    <citation type="journal article" date="2020" name="Stud. Mycol.">
        <title>101 Dothideomycetes genomes: a test case for predicting lifestyles and emergence of pathogens.</title>
        <authorList>
            <person name="Haridas S."/>
            <person name="Albert R."/>
            <person name="Binder M."/>
            <person name="Bloem J."/>
            <person name="Labutti K."/>
            <person name="Salamov A."/>
            <person name="Andreopoulos B."/>
            <person name="Baker S."/>
            <person name="Barry K."/>
            <person name="Bills G."/>
            <person name="Bluhm B."/>
            <person name="Cannon C."/>
            <person name="Castanera R."/>
            <person name="Culley D."/>
            <person name="Daum C."/>
            <person name="Ezra D."/>
            <person name="Gonzalez J."/>
            <person name="Henrissat B."/>
            <person name="Kuo A."/>
            <person name="Liang C."/>
            <person name="Lipzen A."/>
            <person name="Lutzoni F."/>
            <person name="Magnuson J."/>
            <person name="Mondo S."/>
            <person name="Nolan M."/>
            <person name="Ohm R."/>
            <person name="Pangilinan J."/>
            <person name="Park H.-J."/>
            <person name="Ramirez L."/>
            <person name="Alfaro M."/>
            <person name="Sun H."/>
            <person name="Tritt A."/>
            <person name="Yoshinaga Y."/>
            <person name="Zwiers L.-H."/>
            <person name="Turgeon B."/>
            <person name="Goodwin S."/>
            <person name="Spatafora J."/>
            <person name="Crous P."/>
            <person name="Grigoriev I."/>
        </authorList>
    </citation>
    <scope>NUCLEOTIDE SEQUENCE</scope>
    <source>
        <strain evidence="13">ATCC 16933</strain>
    </source>
</reference>
<keyword evidence="5" id="KW-0597">Phosphoprotein</keyword>
<feature type="compositionally biased region" description="Basic and acidic residues" evidence="11">
    <location>
        <begin position="1512"/>
        <end position="1524"/>
    </location>
</feature>
<dbReference type="PANTHER" id="PTHR23270:SF10">
    <property type="entry name" value="PROTEIN RRP5 HOMOLOG"/>
    <property type="match status" value="1"/>
</dbReference>
<dbReference type="Pfam" id="PF23459">
    <property type="entry name" value="S1_RRP5"/>
    <property type="match status" value="1"/>
</dbReference>
<dbReference type="FunFam" id="2.40.50.140:FF:000278">
    <property type="entry name" value="rRNA biogenesis protein rrp5"/>
    <property type="match status" value="1"/>
</dbReference>
<dbReference type="FunFam" id="2.40.50.140:FF:000196">
    <property type="entry name" value="rRNA biogenesis protein RRP5"/>
    <property type="match status" value="1"/>
</dbReference>
<feature type="domain" description="S1 motif" evidence="12">
    <location>
        <begin position="560"/>
        <end position="634"/>
    </location>
</feature>
<evidence type="ECO:0000256" key="6">
    <source>
        <dbReference type="ARBA" id="ARBA00022737"/>
    </source>
</evidence>
<dbReference type="InterPro" id="IPR048059">
    <property type="entry name" value="Rrp5_S1_rpt_hs1_sc1"/>
</dbReference>
<dbReference type="CDD" id="cd05702">
    <property type="entry name" value="S1_Rrp5_repeat_hs11_sc8"/>
    <property type="match status" value="1"/>
</dbReference>
<feature type="region of interest" description="Disordered" evidence="11">
    <location>
        <begin position="1"/>
        <end position="140"/>
    </location>
</feature>
<dbReference type="InterPro" id="IPR011990">
    <property type="entry name" value="TPR-like_helical_dom_sf"/>
</dbReference>
<dbReference type="PROSITE" id="PS50126">
    <property type="entry name" value="S1"/>
    <property type="match status" value="11"/>
</dbReference>
<dbReference type="FunFam" id="2.40.50.140:FF:000155">
    <property type="entry name" value="rRNA biogenesis protein RRP5"/>
    <property type="match status" value="1"/>
</dbReference>
<feature type="domain" description="S1 motif" evidence="12">
    <location>
        <begin position="1317"/>
        <end position="1388"/>
    </location>
</feature>
<evidence type="ECO:0000313" key="13">
    <source>
        <dbReference type="EMBL" id="KAF2453144.1"/>
    </source>
</evidence>
<dbReference type="FunFam" id="2.40.50.140:FF:000159">
    <property type="entry name" value="rRNA biogenesis protein rrp5"/>
    <property type="match status" value="1"/>
</dbReference>
<evidence type="ECO:0000259" key="12">
    <source>
        <dbReference type="PROSITE" id="PS50126"/>
    </source>
</evidence>
<keyword evidence="7" id="KW-0539">Nucleus</keyword>
<dbReference type="SUPFAM" id="SSF50249">
    <property type="entry name" value="Nucleic acid-binding proteins"/>
    <property type="match status" value="11"/>
</dbReference>
<dbReference type="FunFam" id="2.40.50.140:FF:000103">
    <property type="entry name" value="protein RRP5 homolog"/>
    <property type="match status" value="2"/>
</dbReference>
<protein>
    <recommendedName>
        <fullName evidence="9">rRNA biogenesis protein RRP5</fullName>
    </recommendedName>
    <alternativeName>
        <fullName evidence="10">Ribosomal RNA-processing protein 5</fullName>
    </alternativeName>
</protein>
<evidence type="ECO:0000256" key="8">
    <source>
        <dbReference type="ARBA" id="ARBA00055575"/>
    </source>
</evidence>
<feature type="domain" description="S1 motif" evidence="12">
    <location>
        <begin position="1047"/>
        <end position="1118"/>
    </location>
</feature>
<organism evidence="13 14">
    <name type="scientific">Lineolata rhizophorae</name>
    <dbReference type="NCBI Taxonomy" id="578093"/>
    <lineage>
        <taxon>Eukaryota</taxon>
        <taxon>Fungi</taxon>
        <taxon>Dikarya</taxon>
        <taxon>Ascomycota</taxon>
        <taxon>Pezizomycotina</taxon>
        <taxon>Dothideomycetes</taxon>
        <taxon>Dothideomycetes incertae sedis</taxon>
        <taxon>Lineolatales</taxon>
        <taxon>Lineolataceae</taxon>
        <taxon>Lineolata</taxon>
    </lineage>
</organism>
<evidence type="ECO:0000256" key="1">
    <source>
        <dbReference type="ARBA" id="ARBA00002863"/>
    </source>
</evidence>
<dbReference type="SMART" id="SM00386">
    <property type="entry name" value="HAT"/>
    <property type="match status" value="6"/>
</dbReference>
<feature type="domain" description="S1 motif" evidence="12">
    <location>
        <begin position="649"/>
        <end position="723"/>
    </location>
</feature>
<dbReference type="FunFam" id="2.40.50.140:FF:000279">
    <property type="entry name" value="rRNA biogenesis protein rrp5"/>
    <property type="match status" value="1"/>
</dbReference>
<dbReference type="InterPro" id="IPR057302">
    <property type="entry name" value="Rrp5_S1"/>
</dbReference>
<evidence type="ECO:0000256" key="10">
    <source>
        <dbReference type="ARBA" id="ARBA00076674"/>
    </source>
</evidence>
<keyword evidence="6" id="KW-0677">Repeat</keyword>
<dbReference type="GO" id="GO:0006364">
    <property type="term" value="P:rRNA processing"/>
    <property type="evidence" value="ECO:0007669"/>
    <property type="project" value="UniProtKB-KW"/>
</dbReference>
<dbReference type="GO" id="GO:0003723">
    <property type="term" value="F:RNA binding"/>
    <property type="evidence" value="ECO:0007669"/>
    <property type="project" value="TreeGrafter"/>
</dbReference>
<dbReference type="CDD" id="cd05698">
    <property type="entry name" value="S1_Rrp5_repeat_hs6_sc5"/>
    <property type="match status" value="1"/>
</dbReference>
<feature type="domain" description="S1 motif" evidence="12">
    <location>
        <begin position="1228"/>
        <end position="1297"/>
    </location>
</feature>
<feature type="compositionally biased region" description="Basic and acidic residues" evidence="11">
    <location>
        <begin position="1"/>
        <end position="27"/>
    </location>
</feature>
<dbReference type="SMART" id="SM00316">
    <property type="entry name" value="S1"/>
    <property type="match status" value="13"/>
</dbReference>
<feature type="region of interest" description="Disordered" evidence="11">
    <location>
        <begin position="1462"/>
        <end position="1525"/>
    </location>
</feature>
<dbReference type="OrthoDB" id="412781at2759"/>
<dbReference type="PANTHER" id="PTHR23270">
    <property type="entry name" value="PROGRAMMED CELL DEATH PROTEIN 11 PRE-RRNA PROCESSING PROTEIN RRP5"/>
    <property type="match status" value="1"/>
</dbReference>
<dbReference type="GO" id="GO:0032040">
    <property type="term" value="C:small-subunit processome"/>
    <property type="evidence" value="ECO:0007669"/>
    <property type="project" value="TreeGrafter"/>
</dbReference>
<evidence type="ECO:0000256" key="5">
    <source>
        <dbReference type="ARBA" id="ARBA00022553"/>
    </source>
</evidence>
<feature type="domain" description="S1 motif" evidence="12">
    <location>
        <begin position="1134"/>
        <end position="1203"/>
    </location>
</feature>
<dbReference type="CDD" id="cd05693">
    <property type="entry name" value="S1_Rrp5_repeat_hs1_sc1"/>
    <property type="match status" value="1"/>
</dbReference>
<feature type="compositionally biased region" description="Basic and acidic residues" evidence="11">
    <location>
        <begin position="79"/>
        <end position="100"/>
    </location>
</feature>
<evidence type="ECO:0000256" key="4">
    <source>
        <dbReference type="ARBA" id="ARBA00022552"/>
    </source>
</evidence>
<keyword evidence="3" id="KW-0690">Ribosome biogenesis</keyword>
<dbReference type="Pfam" id="PF00575">
    <property type="entry name" value="S1"/>
    <property type="match status" value="5"/>
</dbReference>
<dbReference type="InterPro" id="IPR008847">
    <property type="entry name" value="Suf"/>
</dbReference>
<accession>A0A6A6NP18</accession>
<dbReference type="EMBL" id="MU001699">
    <property type="protein sequence ID" value="KAF2453144.1"/>
    <property type="molecule type" value="Genomic_DNA"/>
</dbReference>
<dbReference type="Pfam" id="PF05843">
    <property type="entry name" value="Suf"/>
    <property type="match status" value="1"/>
</dbReference>
<sequence length="1800" mass="199836">MSNMKRRADGDKGSAKAPKIKIDERPSKRQRKAGHSATEKSKPENYQTQRPKELPAKSSILQKEEKSFPRGGGSVLTPLEHKQIQIEATRDALYENEGSKKAGRRRGSDEEMDDFVEEDKPLLKTGKKKSNAQKTVSELKDGPSVRIEGLGFKRLVPGSMVLGQVCQITSRDIALSLPNNLTGYVPLTSMSDQLTRRIEKLLGEDKGNEMDVDGASDEETEDIELNKMFSLGQYLRALVTAIGDEGKKNKRRIELSINPRDTNGGISKSDVVANSMVQASVASVEDHGLVMDVGFEDKAVRGFMSSREVGHHVDHSKIQEGSVFLCLVAGVISNERTTLKLCADHQKAGNLKKTNFLSDAPSVSVFVPGTAVEMLVTEVEATGLIGKIMGMLATTAELVHSGAGESKKELAKKYPVGSKVKARVICTFPESEPQKVGVSLLDHIVSLDQRTSVVAKVRTGPLEKLQISSFVDQAKVLKIDARRGLFMDVGVPGVQGYAHISNLSDKNVETISEDSGPFKVGSTHRARITGYNWMDGLFILSLEQSVLDQPFLRIEDIRPGEIITGKVERLMLNERGVGGILVQVANGISGKVPEMHISDVALQHPEKRFKEGVSVKARVLSTDPEKHQMRLTLKKSLVNSEAEVWSDYGQITPNAQSVGTITKVQRSGAFVQFYGKVHGFLPVGEMSEAYIKDPTQHFRPGQVVNVHVLSVNSGEESLRVSCKDPSIFGHAQQAAFEQLKVGDRAKGTITEKDADVINLDLDNAGLKAILRISHLTDGSESKNESAMKRMWVGQTLESLLVLEKLDRRHLVVLSNKPSLLKAAESGELLTSLYDVQVGKAVTGFIQNITLDGVFVRFGSGVVGLLRKSQMPMESQQIPHYGFRLFQSLSSKVLSVNPEENRLQLTLLEQKSEEKPRTQPGQLINPVDADVKSIDDFVFGKSTKARIINIKNTQLNVQLADNAKGRIDASEAFNDWDDIKNTKKPLKQFQLRQVISVRIIGIHDSRTFRFLPLSHRRGGNPVWELSTKSKNFPESEDDMLTLEKVNTGVSYMAFINNHGDHCVWVNLSPNVRGRVDFMDLSHDMSKLSNLQKSFPVGSALKVRVKSINAENNKLDLISESANSSESLTWETLKTGMIIPGQITKTADRVITVQLSNTVYGSIPLTELADEFDEAKPAKYRKNEIIQVCVLDVDAPNKKVILSCRPSKVLSSSLPVKDRSISSISQLKPNDIVRGFVKNVWEKGLFISLGPKITGFVRISDLFDTYIKEWRNQFENDQLLTGKVIVADTEAEKVMLTLKPSMLEKDYVPPIQLTDLKKGQVVTGKIRKVEEFGVYILVDNSDNVSGLCHRSQLADVWVEDVRKLYKEGDIVKAKVVKVDPEQGKVGFGLKASYFDDDSDESDEAMDDDDEMSVGGGVELAEADGDDNLEMEGLEGVDLGDIKSISSEDEFDAAQQNLDMMKVDEAVPKPGGGLHTSGFDWTGETLGQEDGDAQSDDEEPSVANDKHKKRKKRKPEIQVDRTGDLDKYGPQSVADYERLLLGEPNSSSLWIQYMAFQLQLNEIGKARNIAERALKIINMSEEDEKMNIWIALLNLENAYGNDDTVEDAFKRACQYSNAEEIHQRLASIYIDSGKHDKADALFQTMTKRKELSVSPSFWLNYATFLLSTLNEPARARALLQRAAQSVPKDKHRLLTSKFGALEFQSPNGDPERGRTIFEGLLDAWPKRGDLWDMFVDLEIARGGDQDNVRRLFERMTSGKMKKKRAAYTFKRWLKWEEKVGGKNSKGAARVRALVEQRENENVE</sequence>
<evidence type="ECO:0000256" key="3">
    <source>
        <dbReference type="ARBA" id="ARBA00022517"/>
    </source>
</evidence>
<evidence type="ECO:0000313" key="14">
    <source>
        <dbReference type="Proteomes" id="UP000799766"/>
    </source>
</evidence>
<keyword evidence="14" id="KW-1185">Reference proteome</keyword>
<dbReference type="InterPro" id="IPR048058">
    <property type="entry name" value="Rrp5_S1_rpt_hs11_sc8"/>
</dbReference>
<name>A0A6A6NP18_9PEZI</name>
<feature type="domain" description="S1 motif" evidence="12">
    <location>
        <begin position="939"/>
        <end position="1015"/>
    </location>
</feature>
<feature type="domain" description="S1 motif" evidence="12">
    <location>
        <begin position="158"/>
        <end position="258"/>
    </location>
</feature>
<evidence type="ECO:0000256" key="7">
    <source>
        <dbReference type="ARBA" id="ARBA00023242"/>
    </source>
</evidence>
<dbReference type="InterPro" id="IPR045209">
    <property type="entry name" value="Rrp5"/>
</dbReference>
<proteinExistence type="predicted"/>
<feature type="compositionally biased region" description="Acidic residues" evidence="11">
    <location>
        <begin position="1484"/>
        <end position="1497"/>
    </location>
</feature>
<dbReference type="CDD" id="cd05706">
    <property type="entry name" value="S1_Rrp5_repeat_sc10"/>
    <property type="match status" value="1"/>
</dbReference>
<dbReference type="InterPro" id="IPR057301">
    <property type="entry name" value="Rrp5_OB_4th"/>
</dbReference>
<dbReference type="Gene3D" id="1.25.40.10">
    <property type="entry name" value="Tetratricopeptide repeat domain"/>
    <property type="match status" value="1"/>
</dbReference>
<dbReference type="Proteomes" id="UP000799766">
    <property type="component" value="Unassembled WGS sequence"/>
</dbReference>